<dbReference type="EMBL" id="MN234216">
    <property type="protein sequence ID" value="QFG13294.1"/>
    <property type="molecule type" value="Genomic_DNA"/>
</dbReference>
<reference evidence="2 3" key="1">
    <citation type="submission" date="2019-07" db="EMBL/GenBank/DDBJ databases">
        <authorList>
            <person name="Almisry A."/>
            <person name="Mousa M."/>
            <person name="Gordon L.L."/>
            <person name="Lee M."/>
            <person name="Mandava P."/>
            <person name="Moxley J.T."/>
            <person name="Shaffer C.D."/>
            <person name="Weston-Hafer K.A."/>
            <person name="Garlena R.A."/>
            <person name="Russell D.A."/>
            <person name="Pope W.H."/>
            <person name="Jacobs-Sera D."/>
            <person name="Hatfull G.F."/>
        </authorList>
    </citation>
    <scope>NUCLEOTIDE SEQUENCE [LARGE SCALE GENOMIC DNA]</scope>
</reference>
<name>A0A5J6TTB3_9CAUD</name>
<dbReference type="Pfam" id="PF01255">
    <property type="entry name" value="Prenyltransf"/>
    <property type="match status" value="1"/>
</dbReference>
<protein>
    <recommendedName>
        <fullName evidence="4">Isoprenyl transferase</fullName>
    </recommendedName>
</protein>
<dbReference type="RefSeq" id="YP_010754570.1">
    <property type="nucleotide sequence ID" value="NC_073461.1"/>
</dbReference>
<dbReference type="NCBIfam" id="TIGR00055">
    <property type="entry name" value="uppS"/>
    <property type="match status" value="1"/>
</dbReference>
<gene>
    <name evidence="2" type="primary">102</name>
    <name evidence="2" type="ORF">SEA_GILGAMESH_102</name>
</gene>
<accession>A0A5J6TTB3</accession>
<proteinExistence type="predicted"/>
<dbReference type="KEGG" id="vg:80019164"/>
<dbReference type="PANTHER" id="PTHR10291:SF43">
    <property type="entry name" value="DEHYDRODOLICHYL DIPHOSPHATE SYNTHASE COMPLEX SUBUNIT DHDDS"/>
    <property type="match status" value="1"/>
</dbReference>
<sequence>MQTLPAPAPAAARLDVPRHIGFIADGNRRWADAHGTTVEQGFRQGAVVVHQVLEHCRALGAETASVFLMSDRNFGRSEAEVETLSDVLVDLLDTEAAASTGPIRILSHFSGNYLVPARLLAAMDRAEGSTRKRSGMTVCLGIGYDGRADVRQAVARALDAPDYDGRRTLPVDYFLSTWGLPNPDLIVRTSGERRLSGFLLYQAADATLHFDDRKWPDYDDQALEEALAVHAEQRRTFGR</sequence>
<organism evidence="2 3">
    <name type="scientific">Streptomyces phage Gilgamesh</name>
    <dbReference type="NCBI Taxonomy" id="2599890"/>
    <lineage>
        <taxon>Viruses</taxon>
        <taxon>Duplodnaviria</taxon>
        <taxon>Heunggongvirae</taxon>
        <taxon>Uroviricota</taxon>
        <taxon>Caudoviricetes</taxon>
        <taxon>Gilgameshvirus</taxon>
        <taxon>Gilgameshvirus gilgamesh</taxon>
    </lineage>
</organism>
<dbReference type="SUPFAM" id="SSF64005">
    <property type="entry name" value="Undecaprenyl diphosphate synthase"/>
    <property type="match status" value="1"/>
</dbReference>
<evidence type="ECO:0000313" key="2">
    <source>
        <dbReference type="EMBL" id="QFG13294.1"/>
    </source>
</evidence>
<keyword evidence="1" id="KW-0808">Transferase</keyword>
<dbReference type="GeneID" id="80019164"/>
<evidence type="ECO:0000256" key="1">
    <source>
        <dbReference type="ARBA" id="ARBA00022679"/>
    </source>
</evidence>
<evidence type="ECO:0008006" key="4">
    <source>
        <dbReference type="Google" id="ProtNLM"/>
    </source>
</evidence>
<dbReference type="InterPro" id="IPR001441">
    <property type="entry name" value="UPP_synth-like"/>
</dbReference>
<dbReference type="InterPro" id="IPR018520">
    <property type="entry name" value="UPP_synth-like_CS"/>
</dbReference>
<dbReference type="PANTHER" id="PTHR10291">
    <property type="entry name" value="DEHYDRODOLICHYL DIPHOSPHATE SYNTHASE FAMILY MEMBER"/>
    <property type="match status" value="1"/>
</dbReference>
<evidence type="ECO:0000313" key="3">
    <source>
        <dbReference type="Proteomes" id="UP000326486"/>
    </source>
</evidence>
<dbReference type="InterPro" id="IPR036424">
    <property type="entry name" value="UPP_synth-like_sf"/>
</dbReference>
<dbReference type="GO" id="GO:0016094">
    <property type="term" value="P:polyprenol biosynthetic process"/>
    <property type="evidence" value="ECO:0007669"/>
    <property type="project" value="TreeGrafter"/>
</dbReference>
<dbReference type="CDD" id="cd00475">
    <property type="entry name" value="Cis_IPPS"/>
    <property type="match status" value="1"/>
</dbReference>
<dbReference type="Proteomes" id="UP000326486">
    <property type="component" value="Segment"/>
</dbReference>
<dbReference type="PROSITE" id="PS01066">
    <property type="entry name" value="UPP_SYNTHASE"/>
    <property type="match status" value="1"/>
</dbReference>
<dbReference type="Gene3D" id="3.40.1180.10">
    <property type="entry name" value="Decaprenyl diphosphate synthase-like"/>
    <property type="match status" value="1"/>
</dbReference>
<dbReference type="GO" id="GO:0045547">
    <property type="term" value="F:ditrans,polycis-polyprenyl diphosphate synthase [(2E,6E)-farnesyl diphosphate specific] activity"/>
    <property type="evidence" value="ECO:0007669"/>
    <property type="project" value="TreeGrafter"/>
</dbReference>
<keyword evidence="3" id="KW-1185">Reference proteome</keyword>